<evidence type="ECO:0000259" key="3">
    <source>
        <dbReference type="PROSITE" id="PS50850"/>
    </source>
</evidence>
<dbReference type="AlphaFoldDB" id="A0AAD5QG37"/>
<dbReference type="InterPro" id="IPR036259">
    <property type="entry name" value="MFS_trans_sf"/>
</dbReference>
<evidence type="ECO:0000313" key="4">
    <source>
        <dbReference type="EMBL" id="KAJ1350743.1"/>
    </source>
</evidence>
<dbReference type="Proteomes" id="UP001196413">
    <property type="component" value="Unassembled WGS sequence"/>
</dbReference>
<name>A0AAD5QG37_PARTN</name>
<feature type="transmembrane region" description="Helical" evidence="2">
    <location>
        <begin position="149"/>
        <end position="171"/>
    </location>
</feature>
<keyword evidence="5" id="KW-1185">Reference proteome</keyword>
<feature type="transmembrane region" description="Helical" evidence="2">
    <location>
        <begin position="24"/>
        <end position="50"/>
    </location>
</feature>
<dbReference type="EMBL" id="JAHQIW010000940">
    <property type="protein sequence ID" value="KAJ1350743.1"/>
    <property type="molecule type" value="Genomic_DNA"/>
</dbReference>
<evidence type="ECO:0000313" key="5">
    <source>
        <dbReference type="Proteomes" id="UP001196413"/>
    </source>
</evidence>
<comment type="caution">
    <text evidence="4">The sequence shown here is derived from an EMBL/GenBank/DDBJ whole genome shotgun (WGS) entry which is preliminary data.</text>
</comment>
<feature type="transmembrane region" description="Helical" evidence="2">
    <location>
        <begin position="57"/>
        <end position="81"/>
    </location>
</feature>
<protein>
    <recommendedName>
        <fullName evidence="3">Major facilitator superfamily (MFS) profile domain-containing protein</fullName>
    </recommendedName>
</protein>
<reference evidence="4" key="1">
    <citation type="submission" date="2021-06" db="EMBL/GenBank/DDBJ databases">
        <title>Parelaphostrongylus tenuis whole genome reference sequence.</title>
        <authorList>
            <person name="Garwood T.J."/>
            <person name="Larsen P.A."/>
            <person name="Fountain-Jones N.M."/>
            <person name="Garbe J.R."/>
            <person name="Macchietto M.G."/>
            <person name="Kania S.A."/>
            <person name="Gerhold R.W."/>
            <person name="Richards J.E."/>
            <person name="Wolf T.M."/>
        </authorList>
    </citation>
    <scope>NUCLEOTIDE SEQUENCE</scope>
    <source>
        <strain evidence="4">MNPRO001-30</strain>
        <tissue evidence="4">Meninges</tissue>
    </source>
</reference>
<keyword evidence="2" id="KW-1133">Transmembrane helix</keyword>
<gene>
    <name evidence="4" type="ORF">KIN20_006618</name>
</gene>
<dbReference type="GO" id="GO:0022857">
    <property type="term" value="F:transmembrane transporter activity"/>
    <property type="evidence" value="ECO:0007669"/>
    <property type="project" value="InterPro"/>
</dbReference>
<dbReference type="SUPFAM" id="SSF103473">
    <property type="entry name" value="MFS general substrate transporter"/>
    <property type="match status" value="1"/>
</dbReference>
<dbReference type="InterPro" id="IPR020846">
    <property type="entry name" value="MFS_dom"/>
</dbReference>
<organism evidence="4 5">
    <name type="scientific">Parelaphostrongylus tenuis</name>
    <name type="common">Meningeal worm</name>
    <dbReference type="NCBI Taxonomy" id="148309"/>
    <lineage>
        <taxon>Eukaryota</taxon>
        <taxon>Metazoa</taxon>
        <taxon>Ecdysozoa</taxon>
        <taxon>Nematoda</taxon>
        <taxon>Chromadorea</taxon>
        <taxon>Rhabditida</taxon>
        <taxon>Rhabditina</taxon>
        <taxon>Rhabditomorpha</taxon>
        <taxon>Strongyloidea</taxon>
        <taxon>Metastrongylidae</taxon>
        <taxon>Parelaphostrongylus</taxon>
    </lineage>
</organism>
<dbReference type="Gene3D" id="1.20.1250.20">
    <property type="entry name" value="MFS general substrate transporter like domains"/>
    <property type="match status" value="1"/>
</dbReference>
<feature type="transmembrane region" description="Helical" evidence="2">
    <location>
        <begin position="122"/>
        <end position="143"/>
    </location>
</feature>
<evidence type="ECO:0000256" key="2">
    <source>
        <dbReference type="SAM" id="Phobius"/>
    </source>
</evidence>
<feature type="domain" description="Major facilitator superfamily (MFS) profile" evidence="3">
    <location>
        <begin position="1"/>
        <end position="176"/>
    </location>
</feature>
<keyword evidence="2" id="KW-0812">Transmembrane</keyword>
<accession>A0AAD5QG37</accession>
<keyword evidence="2" id="KW-0472">Membrane</keyword>
<dbReference type="GO" id="GO:0016020">
    <property type="term" value="C:membrane"/>
    <property type="evidence" value="ECO:0007669"/>
    <property type="project" value="UniProtKB-SubCell"/>
</dbReference>
<feature type="transmembrane region" description="Helical" evidence="2">
    <location>
        <begin position="87"/>
        <end position="110"/>
    </location>
</feature>
<evidence type="ECO:0000256" key="1">
    <source>
        <dbReference type="ARBA" id="ARBA00004141"/>
    </source>
</evidence>
<sequence length="303" mass="34173">MQILSMFTYAMVSSTYYYGRVEDWAIMSIFLDGVFRLFTPFIIIFLDLYIPKFGRKIQFIGALAIEGVLFGIIILLIAVGYDYNHMYVTIPVIIATMINDCVFWINIVQITTQRYPTVIRSIAFGSLHSIKHIGSIVAILGVAPLLSTWTMGAFVIPEIFIIVTIVIGFFLQPETKGKALMDQMVEANYGRLENELPRALIRLAAGHKVAQMELREKYRKELEAVQSASRAGHEIDSPWVFRGPASPKQTIDGTDCPAFTYHRTEESEGLQQNHFNNDAFVEDDDSAEVFPDKIPPSTATRNT</sequence>
<dbReference type="PROSITE" id="PS50850">
    <property type="entry name" value="MFS"/>
    <property type="match status" value="1"/>
</dbReference>
<proteinExistence type="predicted"/>
<comment type="subcellular location">
    <subcellularLocation>
        <location evidence="1">Membrane</location>
        <topology evidence="1">Multi-pass membrane protein</topology>
    </subcellularLocation>
</comment>